<dbReference type="Pfam" id="PF24758">
    <property type="entry name" value="LRR_At5g56370"/>
    <property type="match status" value="1"/>
</dbReference>
<reference evidence="3" key="1">
    <citation type="journal article" date="2018" name="DNA Res.">
        <title>Multiple hybrid de novo genome assembly of finger millet, an orphan allotetraploid crop.</title>
        <authorList>
            <person name="Hatakeyama M."/>
            <person name="Aluri S."/>
            <person name="Balachadran M.T."/>
            <person name="Sivarajan S.R."/>
            <person name="Patrignani A."/>
            <person name="Gruter S."/>
            <person name="Poveda L."/>
            <person name="Shimizu-Inatsugi R."/>
            <person name="Baeten J."/>
            <person name="Francoijs K.J."/>
            <person name="Nataraja K.N."/>
            <person name="Reddy Y.A.N."/>
            <person name="Phadnis S."/>
            <person name="Ravikumar R.L."/>
            <person name="Schlapbach R."/>
            <person name="Sreeman S.M."/>
            <person name="Shimizu K.K."/>
        </authorList>
    </citation>
    <scope>NUCLEOTIDE SEQUENCE</scope>
</reference>
<feature type="domain" description="F-box/LRR-repeat protein 15/At3g58940/PEG3-like LRR" evidence="2">
    <location>
        <begin position="29"/>
        <end position="205"/>
    </location>
</feature>
<evidence type="ECO:0000259" key="2">
    <source>
        <dbReference type="Pfam" id="PF24758"/>
    </source>
</evidence>
<dbReference type="AlphaFoldDB" id="A0AAV5FPC9"/>
<evidence type="ECO:0008006" key="5">
    <source>
        <dbReference type="Google" id="ProtNLM"/>
    </source>
</evidence>
<dbReference type="PANTHER" id="PTHR32141">
    <property type="match status" value="1"/>
</dbReference>
<name>A0AAV5FPC9_ELECO</name>
<accession>A0AAV5FPC9</accession>
<reference evidence="3" key="2">
    <citation type="submission" date="2021-12" db="EMBL/GenBank/DDBJ databases">
        <title>Resequencing data analysis of finger millet.</title>
        <authorList>
            <person name="Hatakeyama M."/>
            <person name="Aluri S."/>
            <person name="Balachadran M.T."/>
            <person name="Sivarajan S.R."/>
            <person name="Poveda L."/>
            <person name="Shimizu-Inatsugi R."/>
            <person name="Schlapbach R."/>
            <person name="Sreeman S.M."/>
            <person name="Shimizu K.K."/>
        </authorList>
    </citation>
    <scope>NUCLEOTIDE SEQUENCE</scope>
</reference>
<gene>
    <name evidence="3" type="primary">gb25733</name>
    <name evidence="3" type="ORF">PR202_gb25733</name>
</gene>
<proteinExistence type="predicted"/>
<comment type="caution">
    <text evidence="3">The sequence shown here is derived from an EMBL/GenBank/DDBJ whole genome shotgun (WGS) entry which is preliminary data.</text>
</comment>
<dbReference type="Proteomes" id="UP001054889">
    <property type="component" value="Unassembled WGS sequence"/>
</dbReference>
<dbReference type="InterPro" id="IPR006566">
    <property type="entry name" value="FBD"/>
</dbReference>
<keyword evidence="4" id="KW-1185">Reference proteome</keyword>
<sequence>MDAHRAEATLWLQLLAAKGIQDLVFFPGTAALPRVAAFPYLQELGLSSVAMEPGDLAFLLERCPVLEKLVLASNLWPVCIRVQSSSLRCVEVCAGMVPEITVVHASRLERILLWEAWGFGPLNNLISRIKIGHAPKLRILGFLVAGMHQLEIGNTIIKVGTKASPSTTVPSVKMLGVQVKFGARNEARMLPSFLRCFPNVETLYVQSEDPEFKIGHRGPQPGSSGNGKLDLKLWEEAGPIECVQRHIKKLVLREFRGQRCDLDFLKFIAERAQVLEEMVIVLTSGNSPSDQVGTKLKTFMASAKWANRSFVLRHRTCDKCLTET</sequence>
<dbReference type="Pfam" id="PF08387">
    <property type="entry name" value="FBD"/>
    <property type="match status" value="1"/>
</dbReference>
<protein>
    <recommendedName>
        <fullName evidence="5">FBD domain-containing protein</fullName>
    </recommendedName>
</protein>
<dbReference type="PANTHER" id="PTHR32141:SF40">
    <property type="entry name" value="OS06G0492900 PROTEIN"/>
    <property type="match status" value="1"/>
</dbReference>
<evidence type="ECO:0000313" key="4">
    <source>
        <dbReference type="Proteomes" id="UP001054889"/>
    </source>
</evidence>
<evidence type="ECO:0000259" key="1">
    <source>
        <dbReference type="Pfam" id="PF08387"/>
    </source>
</evidence>
<dbReference type="InterPro" id="IPR055411">
    <property type="entry name" value="LRR_FXL15/At3g58940/PEG3-like"/>
</dbReference>
<organism evidence="3 4">
    <name type="scientific">Eleusine coracana subsp. coracana</name>
    <dbReference type="NCBI Taxonomy" id="191504"/>
    <lineage>
        <taxon>Eukaryota</taxon>
        <taxon>Viridiplantae</taxon>
        <taxon>Streptophyta</taxon>
        <taxon>Embryophyta</taxon>
        <taxon>Tracheophyta</taxon>
        <taxon>Spermatophyta</taxon>
        <taxon>Magnoliopsida</taxon>
        <taxon>Liliopsida</taxon>
        <taxon>Poales</taxon>
        <taxon>Poaceae</taxon>
        <taxon>PACMAD clade</taxon>
        <taxon>Chloridoideae</taxon>
        <taxon>Cynodonteae</taxon>
        <taxon>Eleusininae</taxon>
        <taxon>Eleusine</taxon>
    </lineage>
</organism>
<dbReference type="InterPro" id="IPR055302">
    <property type="entry name" value="F-box_dom-containing"/>
</dbReference>
<evidence type="ECO:0000313" key="3">
    <source>
        <dbReference type="EMBL" id="GJN36836.1"/>
    </source>
</evidence>
<feature type="domain" description="FBD" evidence="1">
    <location>
        <begin position="236"/>
        <end position="280"/>
    </location>
</feature>
<dbReference type="EMBL" id="BQKI01000091">
    <property type="protein sequence ID" value="GJN36836.1"/>
    <property type="molecule type" value="Genomic_DNA"/>
</dbReference>